<dbReference type="GeneTree" id="ENSGT00940000160977"/>
<dbReference type="SMART" id="SM00252">
    <property type="entry name" value="SH2"/>
    <property type="match status" value="1"/>
</dbReference>
<evidence type="ECO:0000256" key="2">
    <source>
        <dbReference type="PROSITE-ProRule" id="PRU00191"/>
    </source>
</evidence>
<organism evidence="5 6">
    <name type="scientific">Amphiprion percula</name>
    <name type="common">Orange clownfish</name>
    <name type="synonym">Lutjanus percula</name>
    <dbReference type="NCBI Taxonomy" id="161767"/>
    <lineage>
        <taxon>Eukaryota</taxon>
        <taxon>Metazoa</taxon>
        <taxon>Chordata</taxon>
        <taxon>Craniata</taxon>
        <taxon>Vertebrata</taxon>
        <taxon>Euteleostomi</taxon>
        <taxon>Actinopterygii</taxon>
        <taxon>Neopterygii</taxon>
        <taxon>Teleostei</taxon>
        <taxon>Neoteleostei</taxon>
        <taxon>Acanthomorphata</taxon>
        <taxon>Ovalentaria</taxon>
        <taxon>Pomacentridae</taxon>
        <taxon>Amphiprion</taxon>
    </lineage>
</organism>
<dbReference type="OMA" id="SGDCQTY"/>
<feature type="domain" description="SH2" evidence="4">
    <location>
        <begin position="78"/>
        <end position="154"/>
    </location>
</feature>
<feature type="region of interest" description="Disordered" evidence="3">
    <location>
        <begin position="402"/>
        <end position="429"/>
    </location>
</feature>
<sequence>MSPSSSAASPGHILFTCSAPRMDTSSGGLKDLGSGGLKDLGSGGLKDLGPGGLKDLVLRWFTETQAPNILQNGNLPDWFQGLAARKDAEDLLRDKAVGCFLIRLSDKAVGYILSYRGHDRCRHFVITQNQDGQFVVAGDSETFFSLEQLIQHYRVSPIQPFGEYLTCSCHHVDSGELYDVVNAKGRSGVSVQALRTMWSHKNDPHGDSGQNQKVQQQQNQKVQQQQNQKLQQQIEAPSAPTLPPKSKNRKLTGTVSADATSLSQVPPVPKRGLPLGFSLSGSLPDTTSHPTEPDYSQPERLRGNRKLTSDSSTSTNADFPGDLDLAGLTCSEPTQVEIRSRSLPRLDHMQEEEEDEEYSNRLGSFSPKRVTCLTFSLHSAPRPRPEQSSADLEKCNPLYQASEGPGGGPGEGMYADVPQRTTRPPDDTYEMIPGEAAVVHGNTYESLEDLKTKKSKSTWGKNNMNWKKFLPDYKKK</sequence>
<evidence type="ECO:0000256" key="3">
    <source>
        <dbReference type="SAM" id="MobiDB-lite"/>
    </source>
</evidence>
<evidence type="ECO:0000256" key="1">
    <source>
        <dbReference type="ARBA" id="ARBA00022999"/>
    </source>
</evidence>
<feature type="compositionally biased region" description="Polar residues" evidence="3">
    <location>
        <begin position="251"/>
        <end position="264"/>
    </location>
</feature>
<reference evidence="5" key="2">
    <citation type="submission" date="2025-08" db="UniProtKB">
        <authorList>
            <consortium name="Ensembl"/>
        </authorList>
    </citation>
    <scope>IDENTIFICATION</scope>
</reference>
<dbReference type="Pfam" id="PF00017">
    <property type="entry name" value="SH2"/>
    <property type="match status" value="1"/>
</dbReference>
<protein>
    <submittedName>
        <fullName evidence="5">SH2 domain containing 7</fullName>
    </submittedName>
</protein>
<evidence type="ECO:0000313" key="5">
    <source>
        <dbReference type="Ensembl" id="ENSAPEP00000000103.1"/>
    </source>
</evidence>
<feature type="compositionally biased region" description="Low complexity" evidence="3">
    <location>
        <begin position="272"/>
        <end position="284"/>
    </location>
</feature>
<feature type="region of interest" description="Disordered" evidence="3">
    <location>
        <begin position="199"/>
        <end position="330"/>
    </location>
</feature>
<dbReference type="PRINTS" id="PR00401">
    <property type="entry name" value="SH2DOMAIN"/>
</dbReference>
<evidence type="ECO:0000313" key="6">
    <source>
        <dbReference type="Proteomes" id="UP000265080"/>
    </source>
</evidence>
<dbReference type="InterPro" id="IPR036860">
    <property type="entry name" value="SH2_dom_sf"/>
</dbReference>
<dbReference type="Gene3D" id="3.30.505.10">
    <property type="entry name" value="SH2 domain"/>
    <property type="match status" value="1"/>
</dbReference>
<reference evidence="5" key="3">
    <citation type="submission" date="2025-09" db="UniProtKB">
        <authorList>
            <consortium name="Ensembl"/>
        </authorList>
    </citation>
    <scope>IDENTIFICATION</scope>
</reference>
<proteinExistence type="predicted"/>
<dbReference type="GO" id="GO:0005737">
    <property type="term" value="C:cytoplasm"/>
    <property type="evidence" value="ECO:0007669"/>
    <property type="project" value="TreeGrafter"/>
</dbReference>
<keyword evidence="6" id="KW-1185">Reference proteome</keyword>
<keyword evidence="1 2" id="KW-0727">SH2 domain</keyword>
<dbReference type="InterPro" id="IPR000980">
    <property type="entry name" value="SH2"/>
</dbReference>
<name>A0A3P8RHY2_AMPPE</name>
<accession>A0A3P8RHY2</accession>
<dbReference type="PROSITE" id="PS50001">
    <property type="entry name" value="SH2"/>
    <property type="match status" value="1"/>
</dbReference>
<dbReference type="PANTHER" id="PTHR14388">
    <property type="entry name" value="T CELL-SPECIFIC ADAPTER PROTEIN TSAD"/>
    <property type="match status" value="1"/>
</dbReference>
<dbReference type="AlphaFoldDB" id="A0A3P8RHY2"/>
<reference evidence="5 6" key="1">
    <citation type="submission" date="2018-03" db="EMBL/GenBank/DDBJ databases">
        <title>Finding Nemo's genes: A chromosome-scale reference assembly of the genome of the orange clownfish Amphiprion percula.</title>
        <authorList>
            <person name="Lehmann R."/>
        </authorList>
    </citation>
    <scope>NUCLEOTIDE SEQUENCE</scope>
</reference>
<dbReference type="PANTHER" id="PTHR14388:SF6">
    <property type="entry name" value="SH2 DOMAIN-CONTAINING PROTEIN 7"/>
    <property type="match status" value="1"/>
</dbReference>
<dbReference type="SUPFAM" id="SSF55550">
    <property type="entry name" value="SH2 domain"/>
    <property type="match status" value="1"/>
</dbReference>
<dbReference type="Proteomes" id="UP000265080">
    <property type="component" value="Chromosome 1"/>
</dbReference>
<evidence type="ECO:0000259" key="4">
    <source>
        <dbReference type="PROSITE" id="PS50001"/>
    </source>
</evidence>
<dbReference type="Ensembl" id="ENSAPET00000000105.1">
    <property type="protein sequence ID" value="ENSAPEP00000000103.1"/>
    <property type="gene ID" value="ENSAPEG00000000076.1"/>
</dbReference>
<feature type="compositionally biased region" description="Low complexity" evidence="3">
    <location>
        <begin position="210"/>
        <end position="233"/>
    </location>
</feature>